<evidence type="ECO:0000256" key="1">
    <source>
        <dbReference type="ARBA" id="ARBA00010638"/>
    </source>
</evidence>
<dbReference type="GO" id="GO:0035999">
    <property type="term" value="P:tetrahydrofolate interconversion"/>
    <property type="evidence" value="ECO:0007669"/>
    <property type="project" value="TreeGrafter"/>
</dbReference>
<dbReference type="EC" id="6.3.3.2" evidence="5"/>
<comment type="cofactor">
    <cofactor evidence="5">
        <name>Mg(2+)</name>
        <dbReference type="ChEBI" id="CHEBI:18420"/>
    </cofactor>
</comment>
<dbReference type="PIRSF" id="PIRSF006806">
    <property type="entry name" value="FTHF_cligase"/>
    <property type="match status" value="1"/>
</dbReference>
<protein>
    <recommendedName>
        <fullName evidence="5">5-formyltetrahydrofolate cyclo-ligase</fullName>
        <ecNumber evidence="5">6.3.3.2</ecNumber>
    </recommendedName>
</protein>
<proteinExistence type="inferred from homology"/>
<dbReference type="InterPro" id="IPR037171">
    <property type="entry name" value="NagB/RpiA_transferase-like"/>
</dbReference>
<keyword evidence="2 4" id="KW-0547">Nucleotide-binding</keyword>
<comment type="caution">
    <text evidence="6">The sequence shown here is derived from an EMBL/GenBank/DDBJ whole genome shotgun (WGS) entry which is preliminary data.</text>
</comment>
<accession>A0A917AAZ0</accession>
<dbReference type="GO" id="GO:0009396">
    <property type="term" value="P:folic acid-containing compound biosynthetic process"/>
    <property type="evidence" value="ECO:0007669"/>
    <property type="project" value="TreeGrafter"/>
</dbReference>
<dbReference type="PANTHER" id="PTHR23407">
    <property type="entry name" value="ATPASE INHIBITOR/5-FORMYLTETRAHYDROFOLATE CYCLO-LIGASE"/>
    <property type="match status" value="1"/>
</dbReference>
<dbReference type="OrthoDB" id="9801938at2"/>
<reference evidence="6" key="2">
    <citation type="submission" date="2020-09" db="EMBL/GenBank/DDBJ databases">
        <authorList>
            <person name="Sun Q."/>
            <person name="Zhou Y."/>
        </authorList>
    </citation>
    <scope>NUCLEOTIDE SEQUENCE</scope>
    <source>
        <strain evidence="6">CGMCC 1.16012</strain>
    </source>
</reference>
<dbReference type="Proteomes" id="UP000606730">
    <property type="component" value="Unassembled WGS sequence"/>
</dbReference>
<evidence type="ECO:0000313" key="7">
    <source>
        <dbReference type="Proteomes" id="UP000606730"/>
    </source>
</evidence>
<keyword evidence="5" id="KW-0460">Magnesium</keyword>
<reference evidence="6" key="1">
    <citation type="journal article" date="2014" name="Int. J. Syst. Evol. Microbiol.">
        <title>Complete genome sequence of Corynebacterium casei LMG S-19264T (=DSM 44701T), isolated from a smear-ripened cheese.</title>
        <authorList>
            <consortium name="US DOE Joint Genome Institute (JGI-PGF)"/>
            <person name="Walter F."/>
            <person name="Albersmeier A."/>
            <person name="Kalinowski J."/>
            <person name="Ruckert C."/>
        </authorList>
    </citation>
    <scope>NUCLEOTIDE SEQUENCE</scope>
    <source>
        <strain evidence="6">CGMCC 1.16012</strain>
    </source>
</reference>
<dbReference type="NCBIfam" id="TIGR02727">
    <property type="entry name" value="MTHFS_bact"/>
    <property type="match status" value="1"/>
</dbReference>
<dbReference type="InterPro" id="IPR002698">
    <property type="entry name" value="FTHF_cligase"/>
</dbReference>
<dbReference type="GO" id="GO:0030272">
    <property type="term" value="F:5-formyltetrahydrofolate cyclo-ligase activity"/>
    <property type="evidence" value="ECO:0007669"/>
    <property type="project" value="UniProtKB-EC"/>
</dbReference>
<dbReference type="RefSeq" id="WP_095596818.1">
    <property type="nucleotide sequence ID" value="NZ_BMKN01000001.1"/>
</dbReference>
<evidence type="ECO:0000256" key="3">
    <source>
        <dbReference type="ARBA" id="ARBA00022840"/>
    </source>
</evidence>
<organism evidence="6 7">
    <name type="scientific">Actibacterium pelagium</name>
    <dbReference type="NCBI Taxonomy" id="2029103"/>
    <lineage>
        <taxon>Bacteria</taxon>
        <taxon>Pseudomonadati</taxon>
        <taxon>Pseudomonadota</taxon>
        <taxon>Alphaproteobacteria</taxon>
        <taxon>Rhodobacterales</taxon>
        <taxon>Roseobacteraceae</taxon>
        <taxon>Actibacterium</taxon>
    </lineage>
</organism>
<name>A0A917AAZ0_9RHOB</name>
<dbReference type="AlphaFoldDB" id="A0A917AAZ0"/>
<evidence type="ECO:0000313" key="6">
    <source>
        <dbReference type="EMBL" id="GGE38128.1"/>
    </source>
</evidence>
<feature type="binding site" evidence="4">
    <location>
        <position position="56"/>
    </location>
    <ligand>
        <name>substrate</name>
    </ligand>
</feature>
<evidence type="ECO:0000256" key="5">
    <source>
        <dbReference type="RuleBase" id="RU361279"/>
    </source>
</evidence>
<dbReference type="Pfam" id="PF01812">
    <property type="entry name" value="5-FTHF_cyc-lig"/>
    <property type="match status" value="1"/>
</dbReference>
<keyword evidence="5" id="KW-0479">Metal-binding</keyword>
<feature type="binding site" evidence="4">
    <location>
        <position position="51"/>
    </location>
    <ligand>
        <name>substrate</name>
    </ligand>
</feature>
<feature type="binding site" evidence="4">
    <location>
        <begin position="8"/>
        <end position="12"/>
    </location>
    <ligand>
        <name>ATP</name>
        <dbReference type="ChEBI" id="CHEBI:30616"/>
    </ligand>
</feature>
<keyword evidence="7" id="KW-1185">Reference proteome</keyword>
<dbReference type="GO" id="GO:0005524">
    <property type="term" value="F:ATP binding"/>
    <property type="evidence" value="ECO:0007669"/>
    <property type="project" value="UniProtKB-KW"/>
</dbReference>
<dbReference type="SUPFAM" id="SSF100950">
    <property type="entry name" value="NagB/RpiA/CoA transferase-like"/>
    <property type="match status" value="1"/>
</dbReference>
<evidence type="ECO:0000256" key="4">
    <source>
        <dbReference type="PIRSR" id="PIRSR006806-1"/>
    </source>
</evidence>
<comment type="catalytic activity">
    <reaction evidence="5">
        <text>(6S)-5-formyl-5,6,7,8-tetrahydrofolate + ATP = (6R)-5,10-methenyltetrahydrofolate + ADP + phosphate</text>
        <dbReference type="Rhea" id="RHEA:10488"/>
        <dbReference type="ChEBI" id="CHEBI:30616"/>
        <dbReference type="ChEBI" id="CHEBI:43474"/>
        <dbReference type="ChEBI" id="CHEBI:57455"/>
        <dbReference type="ChEBI" id="CHEBI:57457"/>
        <dbReference type="ChEBI" id="CHEBI:456216"/>
        <dbReference type="EC" id="6.3.3.2"/>
    </reaction>
</comment>
<feature type="binding site" evidence="4">
    <location>
        <begin position="129"/>
        <end position="137"/>
    </location>
    <ligand>
        <name>ATP</name>
        <dbReference type="ChEBI" id="CHEBI:30616"/>
    </ligand>
</feature>
<dbReference type="PANTHER" id="PTHR23407:SF1">
    <property type="entry name" value="5-FORMYLTETRAHYDROFOLATE CYCLO-LIGASE"/>
    <property type="match status" value="1"/>
</dbReference>
<comment type="similarity">
    <text evidence="1 5">Belongs to the 5-formyltetrahydrofolate cyclo-ligase family.</text>
</comment>
<gene>
    <name evidence="6" type="ORF">GCM10011517_02360</name>
</gene>
<dbReference type="GO" id="GO:0046872">
    <property type="term" value="F:metal ion binding"/>
    <property type="evidence" value="ECO:0007669"/>
    <property type="project" value="UniProtKB-KW"/>
</dbReference>
<dbReference type="EMBL" id="BMKN01000001">
    <property type="protein sequence ID" value="GGE38128.1"/>
    <property type="molecule type" value="Genomic_DNA"/>
</dbReference>
<evidence type="ECO:0000256" key="2">
    <source>
        <dbReference type="ARBA" id="ARBA00022741"/>
    </source>
</evidence>
<dbReference type="InterPro" id="IPR024185">
    <property type="entry name" value="FTHF_cligase-like_sf"/>
</dbReference>
<keyword evidence="3 4" id="KW-0067">ATP-binding</keyword>
<dbReference type="Gene3D" id="3.40.50.10420">
    <property type="entry name" value="NagB/RpiA/CoA transferase-like"/>
    <property type="match status" value="1"/>
</dbReference>
<sequence>MSRIAKKKAEARKAAYARRKEAHDPARSAQASAHLLTALEPYKGKIIAGYMPIRTEVDPLPAMEELSAHGPVVVPVIQGDGLPLLFREWTPGCPMLDGPFGALVPAEGAFLQPEVLVVPLVAFDAKGGRLGYGGGFYDRSLEALGQTGTPVAIGFAYAAQECAKLPREKTDIALDMIVTEDGVRRFD</sequence>